<evidence type="ECO:0000313" key="1">
    <source>
        <dbReference type="EMBL" id="SOD53710.1"/>
    </source>
</evidence>
<reference evidence="1 2" key="1">
    <citation type="submission" date="2017-09" db="EMBL/GenBank/DDBJ databases">
        <authorList>
            <person name="Ehlers B."/>
            <person name="Leendertz F.H."/>
        </authorList>
    </citation>
    <scope>NUCLEOTIDE SEQUENCE [LARGE SCALE GENOMIC DNA]</scope>
    <source>
        <strain evidence="1 2">CGMCC 1.10978</strain>
    </source>
</reference>
<evidence type="ECO:0008006" key="3">
    <source>
        <dbReference type="Google" id="ProtNLM"/>
    </source>
</evidence>
<dbReference type="RefSeq" id="WP_097121283.1">
    <property type="nucleotide sequence ID" value="NZ_OCND01000002.1"/>
</dbReference>
<evidence type="ECO:0000313" key="2">
    <source>
        <dbReference type="Proteomes" id="UP000219374"/>
    </source>
</evidence>
<organism evidence="1 2">
    <name type="scientific">Pseudoxanthomonas wuyuanensis</name>
    <dbReference type="NCBI Taxonomy" id="1073196"/>
    <lineage>
        <taxon>Bacteria</taxon>
        <taxon>Pseudomonadati</taxon>
        <taxon>Pseudomonadota</taxon>
        <taxon>Gammaproteobacteria</taxon>
        <taxon>Lysobacterales</taxon>
        <taxon>Lysobacteraceae</taxon>
        <taxon>Pseudoxanthomonas</taxon>
    </lineage>
</organism>
<gene>
    <name evidence="1" type="ORF">SAMN06296416_102549</name>
</gene>
<dbReference type="OrthoDB" id="6890042at2"/>
<protein>
    <recommendedName>
        <fullName evidence="3">DUF1652 domain-containing protein</fullName>
    </recommendedName>
</protein>
<accession>A0A286D4X2</accession>
<proteinExistence type="predicted"/>
<dbReference type="EMBL" id="OCND01000002">
    <property type="protein sequence ID" value="SOD53710.1"/>
    <property type="molecule type" value="Genomic_DNA"/>
</dbReference>
<dbReference type="AlphaFoldDB" id="A0A286D4X2"/>
<keyword evidence="2" id="KW-1185">Reference proteome</keyword>
<dbReference type="Proteomes" id="UP000219374">
    <property type="component" value="Unassembled WGS sequence"/>
</dbReference>
<sequence>MPKDLSAQEAAGIIESAFVPLRCVAEPWDNDYRIRFRIFDSNDKPMLRMDAVLRPTFQDAKSLEFLLNQVRGRVARKGIELAPWSLPSRPDPAAA</sequence>
<name>A0A286D4X2_9GAMM</name>